<dbReference type="EMBL" id="JACGWJ010000006">
    <property type="protein sequence ID" value="KAL0413009.1"/>
    <property type="molecule type" value="Genomic_DNA"/>
</dbReference>
<evidence type="ECO:0000313" key="2">
    <source>
        <dbReference type="EMBL" id="KAL0413009.1"/>
    </source>
</evidence>
<protein>
    <submittedName>
        <fullName evidence="2">Uncharacterized protein</fullName>
    </submittedName>
</protein>
<proteinExistence type="predicted"/>
<sequence>MMGSPRACSRQLKGVSRVPGRQENRTGSVGPGRPTLGARTAERFGVTCKVAPRAAGYQGQHLSGGWAIEASTLRPRNTNL</sequence>
<comment type="caution">
    <text evidence="2">The sequence shown here is derived from an EMBL/GenBank/DDBJ whole genome shotgun (WGS) entry which is preliminary data.</text>
</comment>
<name>A0AAW2U7R6_SESRA</name>
<organism evidence="2">
    <name type="scientific">Sesamum radiatum</name>
    <name type="common">Black benniseed</name>
    <dbReference type="NCBI Taxonomy" id="300843"/>
    <lineage>
        <taxon>Eukaryota</taxon>
        <taxon>Viridiplantae</taxon>
        <taxon>Streptophyta</taxon>
        <taxon>Embryophyta</taxon>
        <taxon>Tracheophyta</taxon>
        <taxon>Spermatophyta</taxon>
        <taxon>Magnoliopsida</taxon>
        <taxon>eudicotyledons</taxon>
        <taxon>Gunneridae</taxon>
        <taxon>Pentapetalae</taxon>
        <taxon>asterids</taxon>
        <taxon>lamiids</taxon>
        <taxon>Lamiales</taxon>
        <taxon>Pedaliaceae</taxon>
        <taxon>Sesamum</taxon>
    </lineage>
</organism>
<evidence type="ECO:0000256" key="1">
    <source>
        <dbReference type="SAM" id="MobiDB-lite"/>
    </source>
</evidence>
<dbReference type="AlphaFoldDB" id="A0AAW2U7R6"/>
<gene>
    <name evidence="2" type="ORF">Sradi_1502600</name>
</gene>
<feature type="region of interest" description="Disordered" evidence="1">
    <location>
        <begin position="1"/>
        <end position="37"/>
    </location>
</feature>
<reference evidence="2" key="2">
    <citation type="journal article" date="2024" name="Plant">
        <title>Genomic evolution and insights into agronomic trait innovations of Sesamum species.</title>
        <authorList>
            <person name="Miao H."/>
            <person name="Wang L."/>
            <person name="Qu L."/>
            <person name="Liu H."/>
            <person name="Sun Y."/>
            <person name="Le M."/>
            <person name="Wang Q."/>
            <person name="Wei S."/>
            <person name="Zheng Y."/>
            <person name="Lin W."/>
            <person name="Duan Y."/>
            <person name="Cao H."/>
            <person name="Xiong S."/>
            <person name="Wang X."/>
            <person name="Wei L."/>
            <person name="Li C."/>
            <person name="Ma Q."/>
            <person name="Ju M."/>
            <person name="Zhao R."/>
            <person name="Li G."/>
            <person name="Mu C."/>
            <person name="Tian Q."/>
            <person name="Mei H."/>
            <person name="Zhang T."/>
            <person name="Gao T."/>
            <person name="Zhang H."/>
        </authorList>
    </citation>
    <scope>NUCLEOTIDE SEQUENCE</scope>
    <source>
        <strain evidence="2">G02</strain>
    </source>
</reference>
<accession>A0AAW2U7R6</accession>
<reference evidence="2" key="1">
    <citation type="submission" date="2020-06" db="EMBL/GenBank/DDBJ databases">
        <authorList>
            <person name="Li T."/>
            <person name="Hu X."/>
            <person name="Zhang T."/>
            <person name="Song X."/>
            <person name="Zhang H."/>
            <person name="Dai N."/>
            <person name="Sheng W."/>
            <person name="Hou X."/>
            <person name="Wei L."/>
        </authorList>
    </citation>
    <scope>NUCLEOTIDE SEQUENCE</scope>
    <source>
        <strain evidence="2">G02</strain>
        <tissue evidence="2">Leaf</tissue>
    </source>
</reference>